<feature type="region of interest" description="Disordered" evidence="1">
    <location>
        <begin position="1"/>
        <end position="21"/>
    </location>
</feature>
<gene>
    <name evidence="2" type="ORF">DNTS_017136</name>
</gene>
<dbReference type="Proteomes" id="UP000316079">
    <property type="component" value="Unassembled WGS sequence"/>
</dbReference>
<evidence type="ECO:0000313" key="2">
    <source>
        <dbReference type="EMBL" id="TRY64450.1"/>
    </source>
</evidence>
<protein>
    <submittedName>
        <fullName evidence="2">Uncharacterized protein</fullName>
    </submittedName>
</protein>
<organism evidence="2 3">
    <name type="scientific">Danionella cerebrum</name>
    <dbReference type="NCBI Taxonomy" id="2873325"/>
    <lineage>
        <taxon>Eukaryota</taxon>
        <taxon>Metazoa</taxon>
        <taxon>Chordata</taxon>
        <taxon>Craniata</taxon>
        <taxon>Vertebrata</taxon>
        <taxon>Euteleostomi</taxon>
        <taxon>Actinopterygii</taxon>
        <taxon>Neopterygii</taxon>
        <taxon>Teleostei</taxon>
        <taxon>Ostariophysi</taxon>
        <taxon>Cypriniformes</taxon>
        <taxon>Danionidae</taxon>
        <taxon>Danioninae</taxon>
        <taxon>Danionella</taxon>
    </lineage>
</organism>
<reference evidence="2 3" key="1">
    <citation type="journal article" date="2019" name="Sci. Data">
        <title>Hybrid genome assembly and annotation of Danionella translucida.</title>
        <authorList>
            <person name="Kadobianskyi M."/>
            <person name="Schulze L."/>
            <person name="Schuelke M."/>
            <person name="Judkewitz B."/>
        </authorList>
    </citation>
    <scope>NUCLEOTIDE SEQUENCE [LARGE SCALE GENOMIC DNA]</scope>
    <source>
        <strain evidence="2 3">Bolton</strain>
    </source>
</reference>
<dbReference type="EMBL" id="SRMA01026995">
    <property type="protein sequence ID" value="TRY64450.1"/>
    <property type="molecule type" value="Genomic_DNA"/>
</dbReference>
<sequence>MCPTGASMEHSVPLLQKRTRR</sequence>
<evidence type="ECO:0000313" key="3">
    <source>
        <dbReference type="Proteomes" id="UP000316079"/>
    </source>
</evidence>
<name>A0A553NG79_9TELE</name>
<dbReference type="AlphaFoldDB" id="A0A553NG79"/>
<feature type="non-terminal residue" evidence="2">
    <location>
        <position position="21"/>
    </location>
</feature>
<comment type="caution">
    <text evidence="2">The sequence shown here is derived from an EMBL/GenBank/DDBJ whole genome shotgun (WGS) entry which is preliminary data.</text>
</comment>
<accession>A0A553NG79</accession>
<proteinExistence type="predicted"/>
<evidence type="ECO:0000256" key="1">
    <source>
        <dbReference type="SAM" id="MobiDB-lite"/>
    </source>
</evidence>
<keyword evidence="3" id="KW-1185">Reference proteome</keyword>